<feature type="compositionally biased region" description="Basic and acidic residues" evidence="1">
    <location>
        <begin position="242"/>
        <end position="252"/>
    </location>
</feature>
<name>A0A553HX38_9PEZI</name>
<proteinExistence type="predicted"/>
<dbReference type="Proteomes" id="UP000319160">
    <property type="component" value="Unassembled WGS sequence"/>
</dbReference>
<keyword evidence="3" id="KW-1185">Reference proteome</keyword>
<organism evidence="2 3">
    <name type="scientific">Xylaria flabelliformis</name>
    <dbReference type="NCBI Taxonomy" id="2512241"/>
    <lineage>
        <taxon>Eukaryota</taxon>
        <taxon>Fungi</taxon>
        <taxon>Dikarya</taxon>
        <taxon>Ascomycota</taxon>
        <taxon>Pezizomycotina</taxon>
        <taxon>Sordariomycetes</taxon>
        <taxon>Xylariomycetidae</taxon>
        <taxon>Xylariales</taxon>
        <taxon>Xylariaceae</taxon>
        <taxon>Xylaria</taxon>
    </lineage>
</organism>
<gene>
    <name evidence="2" type="ORF">FHL15_006680</name>
</gene>
<evidence type="ECO:0000313" key="3">
    <source>
        <dbReference type="Proteomes" id="UP000319160"/>
    </source>
</evidence>
<comment type="caution">
    <text evidence="2">The sequence shown here is derived from an EMBL/GenBank/DDBJ whole genome shotgun (WGS) entry which is preliminary data.</text>
</comment>
<sequence length="260" mass="29657">MEDLRDAQKTVSEFAKWIENLQPGSTASHTGKRPELLNTRNDSDGSHKSTKTSISSLWRPKNLKKEWDETMEGILWNELEQLQTAVAKKFKVDQTALKEYISSPEMMDLGSEFVRHCYEKLAKDKAYWVAEDLFFNLQTVKHGDKDAELWAGAKVYKKEWDLADHLVRFVLLSDQFRACSGQEKWSVWEWSFPMMVGFYLSVLRCYMAREAKKRQLTGCPAGSQPLPDGKRSPGRNLSSPTTRDEKKGEAEQGHGATSAA</sequence>
<protein>
    <submittedName>
        <fullName evidence="2">Uncharacterized protein</fullName>
    </submittedName>
</protein>
<reference evidence="3" key="1">
    <citation type="submission" date="2019-06" db="EMBL/GenBank/DDBJ databases">
        <title>Draft genome sequence of the griseofulvin-producing fungus Xylaria cubensis strain G536.</title>
        <authorList>
            <person name="Mead M.E."/>
            <person name="Raja H.A."/>
            <person name="Steenwyk J.L."/>
            <person name="Knowles S.L."/>
            <person name="Oberlies N.H."/>
            <person name="Rokas A."/>
        </authorList>
    </citation>
    <scope>NUCLEOTIDE SEQUENCE [LARGE SCALE GENOMIC DNA]</scope>
    <source>
        <strain evidence="3">G536</strain>
    </source>
</reference>
<feature type="region of interest" description="Disordered" evidence="1">
    <location>
        <begin position="217"/>
        <end position="260"/>
    </location>
</feature>
<evidence type="ECO:0000256" key="1">
    <source>
        <dbReference type="SAM" id="MobiDB-lite"/>
    </source>
</evidence>
<accession>A0A553HX38</accession>
<dbReference type="AlphaFoldDB" id="A0A553HX38"/>
<evidence type="ECO:0000313" key="2">
    <source>
        <dbReference type="EMBL" id="TRX92513.1"/>
    </source>
</evidence>
<dbReference type="EMBL" id="VFLP01000036">
    <property type="protein sequence ID" value="TRX92513.1"/>
    <property type="molecule type" value="Genomic_DNA"/>
</dbReference>
<feature type="region of interest" description="Disordered" evidence="1">
    <location>
        <begin position="22"/>
        <end position="53"/>
    </location>
</feature>
<dbReference type="OrthoDB" id="4737152at2759"/>